<evidence type="ECO:0000259" key="2">
    <source>
        <dbReference type="Pfam" id="PF01757"/>
    </source>
</evidence>
<dbReference type="Pfam" id="PF01757">
    <property type="entry name" value="Acyl_transf_3"/>
    <property type="match status" value="1"/>
</dbReference>
<feature type="transmembrane region" description="Helical" evidence="1">
    <location>
        <begin position="315"/>
        <end position="337"/>
    </location>
</feature>
<organism evidence="3 4">
    <name type="scientific">Rahnella bonaserana</name>
    <dbReference type="NCBI Taxonomy" id="2816248"/>
    <lineage>
        <taxon>Bacteria</taxon>
        <taxon>Pseudomonadati</taxon>
        <taxon>Pseudomonadota</taxon>
        <taxon>Gammaproteobacteria</taxon>
        <taxon>Enterobacterales</taxon>
        <taxon>Yersiniaceae</taxon>
        <taxon>Rahnella</taxon>
    </lineage>
</organism>
<feature type="transmembrane region" description="Helical" evidence="1">
    <location>
        <begin position="281"/>
        <end position="303"/>
    </location>
</feature>
<sequence length="360" mass="40509">MNHKVLSVHYLRGLAALMVVALHYSYYLPENIGYFFGSGSVGVDVFFIISGFIITFATRKQADSLYNFSVKRFFRIYPLFIIIWMVSIFTLNLDATFPAKLQSLFLFMNDYNGSNAPAFGFNLMGPPWTLTYEVLFYAIFGISMCISHKYRALISGAGIVLIVFGLQFIFNGHVSLAAQTSADMIVSRWWQVPVKILSTPILFEFVVGVFLAEVYIRTDNARNTILSSVVLLFGVVVFAVLFFTGEMRLLGFKGGIWVALTLFIPFIIFDKLHGFKESKVMLYLGDISYSMYISHFLLLTTLMHYYPSILATLNGYIIFTCLLTSCFIIAALLHRLIELPGIKLGKKLSLGRNGTVPASI</sequence>
<feature type="transmembrane region" description="Helical" evidence="1">
    <location>
        <begin position="76"/>
        <end position="99"/>
    </location>
</feature>
<proteinExistence type="predicted"/>
<dbReference type="EMBL" id="JAFMOW010000049">
    <property type="protein sequence ID" value="MBU9854221.1"/>
    <property type="molecule type" value="Genomic_DNA"/>
</dbReference>
<keyword evidence="1" id="KW-0472">Membrane</keyword>
<reference evidence="3 4" key="1">
    <citation type="submission" date="2021-03" db="EMBL/GenBank/DDBJ databases">
        <title>Five novel Rahnella species.</title>
        <authorList>
            <person name="Brady C."/>
            <person name="Asselin J."/>
            <person name="Beer S."/>
            <person name="Bruberg M.B."/>
            <person name="Crampton B."/>
            <person name="Venter S."/>
            <person name="Arnold D."/>
            <person name="Denman S."/>
        </authorList>
    </citation>
    <scope>NUCLEOTIDE SEQUENCE [LARGE SCALE GENOMIC DNA]</scope>
    <source>
        <strain evidence="3 4">H11b</strain>
    </source>
</reference>
<keyword evidence="1" id="KW-0812">Transmembrane</keyword>
<feature type="transmembrane region" description="Helical" evidence="1">
    <location>
        <begin position="224"/>
        <end position="244"/>
    </location>
</feature>
<evidence type="ECO:0000313" key="3">
    <source>
        <dbReference type="EMBL" id="MBU9854221.1"/>
    </source>
</evidence>
<feature type="transmembrane region" description="Helical" evidence="1">
    <location>
        <begin position="119"/>
        <end position="140"/>
    </location>
</feature>
<dbReference type="Proteomes" id="UP000734343">
    <property type="component" value="Unassembled WGS sequence"/>
</dbReference>
<dbReference type="InterPro" id="IPR002656">
    <property type="entry name" value="Acyl_transf_3_dom"/>
</dbReference>
<feature type="transmembrane region" description="Helical" evidence="1">
    <location>
        <begin position="32"/>
        <end position="56"/>
    </location>
</feature>
<keyword evidence="1" id="KW-1133">Transmembrane helix</keyword>
<comment type="caution">
    <text evidence="3">The sequence shown here is derived from an EMBL/GenBank/DDBJ whole genome shotgun (WGS) entry which is preliminary data.</text>
</comment>
<dbReference type="RefSeq" id="WP_217171890.1">
    <property type="nucleotide sequence ID" value="NZ_JAFMOW010000049.1"/>
</dbReference>
<dbReference type="InterPro" id="IPR050879">
    <property type="entry name" value="Acyltransferase_3"/>
</dbReference>
<feature type="domain" description="Acyltransferase 3" evidence="2">
    <location>
        <begin position="7"/>
        <end position="333"/>
    </location>
</feature>
<dbReference type="PANTHER" id="PTHR23028">
    <property type="entry name" value="ACETYLTRANSFERASE"/>
    <property type="match status" value="1"/>
</dbReference>
<evidence type="ECO:0000313" key="4">
    <source>
        <dbReference type="Proteomes" id="UP000734343"/>
    </source>
</evidence>
<accession>A0ABS6LQB4</accession>
<feature type="transmembrane region" description="Helical" evidence="1">
    <location>
        <begin position="190"/>
        <end position="212"/>
    </location>
</feature>
<gene>
    <name evidence="3" type="ORF">J1778_02825</name>
</gene>
<keyword evidence="4" id="KW-1185">Reference proteome</keyword>
<name>A0ABS6LQB4_9GAMM</name>
<keyword evidence="3" id="KW-0808">Transferase</keyword>
<feature type="transmembrane region" description="Helical" evidence="1">
    <location>
        <begin position="250"/>
        <end position="269"/>
    </location>
</feature>
<dbReference type="GO" id="GO:0016746">
    <property type="term" value="F:acyltransferase activity"/>
    <property type="evidence" value="ECO:0007669"/>
    <property type="project" value="UniProtKB-KW"/>
</dbReference>
<feature type="transmembrane region" description="Helical" evidence="1">
    <location>
        <begin position="7"/>
        <end position="26"/>
    </location>
</feature>
<keyword evidence="3" id="KW-0012">Acyltransferase</keyword>
<dbReference type="PANTHER" id="PTHR23028:SF131">
    <property type="entry name" value="BLR2367 PROTEIN"/>
    <property type="match status" value="1"/>
</dbReference>
<evidence type="ECO:0000256" key="1">
    <source>
        <dbReference type="SAM" id="Phobius"/>
    </source>
</evidence>
<protein>
    <submittedName>
        <fullName evidence="3">Acyltransferase</fullName>
    </submittedName>
</protein>
<feature type="transmembrane region" description="Helical" evidence="1">
    <location>
        <begin position="152"/>
        <end position="170"/>
    </location>
</feature>